<accession>A0ABQ2FPK4</accession>
<comment type="caution">
    <text evidence="1">The sequence shown here is derived from an EMBL/GenBank/DDBJ whole genome shotgun (WGS) entry which is preliminary data.</text>
</comment>
<keyword evidence="2" id="KW-1185">Reference proteome</keyword>
<dbReference type="RefSeq" id="WP_189070388.1">
    <property type="nucleotide sequence ID" value="NZ_BMPE01000018.1"/>
</dbReference>
<dbReference type="EMBL" id="BMPE01000018">
    <property type="protein sequence ID" value="GGL14170.1"/>
    <property type="molecule type" value="Genomic_DNA"/>
</dbReference>
<evidence type="ECO:0000313" key="2">
    <source>
        <dbReference type="Proteomes" id="UP000604341"/>
    </source>
</evidence>
<proteinExistence type="predicted"/>
<reference evidence="2" key="1">
    <citation type="journal article" date="2019" name="Int. J. Syst. Evol. Microbiol.">
        <title>The Global Catalogue of Microorganisms (GCM) 10K type strain sequencing project: providing services to taxonomists for standard genome sequencing and annotation.</title>
        <authorList>
            <consortium name="The Broad Institute Genomics Platform"/>
            <consortium name="The Broad Institute Genome Sequencing Center for Infectious Disease"/>
            <person name="Wu L."/>
            <person name="Ma J."/>
        </authorList>
    </citation>
    <scope>NUCLEOTIDE SEQUENCE [LARGE SCALE GENOMIC DNA]</scope>
    <source>
        <strain evidence="2">JCM 19173</strain>
    </source>
</reference>
<dbReference type="Proteomes" id="UP000604341">
    <property type="component" value="Unassembled WGS sequence"/>
</dbReference>
<sequence>MDKNDQNRAGAVTGAARKLLAWAPDQLPHTSADGVEVSEDLTVEIAPELVAALQRQADAFGLSLEAYVEAGLTRIMAGAEVLGAAKGQSAVQAFQDLVDADGQPLN</sequence>
<protein>
    <submittedName>
        <fullName evidence="1">Uncharacterized protein</fullName>
    </submittedName>
</protein>
<evidence type="ECO:0000313" key="1">
    <source>
        <dbReference type="EMBL" id="GGL14170.1"/>
    </source>
</evidence>
<name>A0ABQ2FPK4_9DEIO</name>
<organism evidence="1 2">
    <name type="scientific">Deinococcus radiotolerans</name>
    <dbReference type="NCBI Taxonomy" id="1309407"/>
    <lineage>
        <taxon>Bacteria</taxon>
        <taxon>Thermotogati</taxon>
        <taxon>Deinococcota</taxon>
        <taxon>Deinococci</taxon>
        <taxon>Deinococcales</taxon>
        <taxon>Deinococcaceae</taxon>
        <taxon>Deinococcus</taxon>
    </lineage>
</organism>
<gene>
    <name evidence="1" type="ORF">GCM10010844_36240</name>
</gene>